<evidence type="ECO:0000256" key="2">
    <source>
        <dbReference type="ARBA" id="ARBA00022741"/>
    </source>
</evidence>
<dbReference type="EMBL" id="AEEG01000003">
    <property type="protein sequence ID" value="EFL95876.1"/>
    <property type="molecule type" value="Genomic_DNA"/>
</dbReference>
<dbReference type="PANTHER" id="PTHR42939">
    <property type="entry name" value="ABC TRANSPORTER ATP-BINDING PROTEIN ALBC-RELATED"/>
    <property type="match status" value="1"/>
</dbReference>
<keyword evidence="3 5" id="KW-0067">ATP-binding</keyword>
<dbReference type="PANTHER" id="PTHR42939:SF1">
    <property type="entry name" value="ABC TRANSPORTER ATP-BINDING PROTEIN ALBC-RELATED"/>
    <property type="match status" value="1"/>
</dbReference>
<feature type="domain" description="ABC transporter" evidence="4">
    <location>
        <begin position="23"/>
        <end position="250"/>
    </location>
</feature>
<evidence type="ECO:0000313" key="5">
    <source>
        <dbReference type="EMBL" id="EFL95876.1"/>
    </source>
</evidence>
<dbReference type="GO" id="GO:0016887">
    <property type="term" value="F:ATP hydrolysis activity"/>
    <property type="evidence" value="ECO:0007669"/>
    <property type="project" value="InterPro"/>
</dbReference>
<dbReference type="EC" id="3.6.3.-" evidence="5"/>
<keyword evidence="5" id="KW-0378">Hydrolase</keyword>
<dbReference type="InterPro" id="IPR051782">
    <property type="entry name" value="ABC_Transporter_VariousFunc"/>
</dbReference>
<sequence>MCFAIIPIFNDGDVLERGESLMLEIDQVSKYFGTYCAVSEESFVVRPGEILGLIGQNGAGKTTTFRMILDFLTPDEGQIRWDGKPINQLKRDWIGYLPEERGLYPKMTIEQQVLFFGQLHGMKKRDILAQLDEWMDRFQVKGKRKEKIKNLSKGNQQKVQLIAALIFMPKLAILDEPFSGLDPVNAGLLKAGIRFLRQNGTAIIFSSHDMTNIEDLSDQLVMLKDGKVVLNGKVNEIRQQFGDTRVYLQTNRFTQPELAAIPGVQRVSQRADQFILELETPAVGHRIFELVTKDGYLKEFSQQPPTLDEIFKIKAGD</sequence>
<dbReference type="PROSITE" id="PS50893">
    <property type="entry name" value="ABC_TRANSPORTER_2"/>
    <property type="match status" value="1"/>
</dbReference>
<name>E0NFI2_PEDAC</name>
<reference evidence="5" key="1">
    <citation type="submission" date="2010-07" db="EMBL/GenBank/DDBJ databases">
        <authorList>
            <person name="Muzny D."/>
            <person name="Qin X."/>
            <person name="Deng J."/>
            <person name="Jiang H."/>
            <person name="Liu Y."/>
            <person name="Qu J."/>
            <person name="Song X.-Z."/>
            <person name="Zhang L."/>
            <person name="Thornton R."/>
            <person name="Coyle M."/>
            <person name="Francisco L."/>
            <person name="Jackson L."/>
            <person name="Javaid M."/>
            <person name="Korchina V."/>
            <person name="Kovar C."/>
            <person name="Mata R."/>
            <person name="Mathew T."/>
            <person name="Ngo R."/>
            <person name="Nguyen L."/>
            <person name="Nguyen N."/>
            <person name="Okwuonu G."/>
            <person name="Ongeri F."/>
            <person name="Pham C."/>
            <person name="Simmons D."/>
            <person name="Wilczek-Boney K."/>
            <person name="Hale W."/>
            <person name="Jakkamsetti A."/>
            <person name="Pham P."/>
            <person name="Ruth R."/>
            <person name="San Lucas F."/>
            <person name="Warren J."/>
            <person name="Zhang J."/>
            <person name="Zhao Z."/>
            <person name="Zhou C."/>
            <person name="Zhu D."/>
            <person name="Lee S."/>
            <person name="Bess C."/>
            <person name="Blankenburg K."/>
            <person name="Forbes L."/>
            <person name="Fu Q."/>
            <person name="Gubbala S."/>
            <person name="Hirani K."/>
            <person name="Jayaseelan J.C."/>
            <person name="Lara F."/>
            <person name="Munidasa M."/>
            <person name="Palculict T."/>
            <person name="Patil S."/>
            <person name="Pu L.-L."/>
            <person name="Saada N."/>
            <person name="Tang L."/>
            <person name="Weissenberger G."/>
            <person name="Zhu Y."/>
            <person name="Hemphill L."/>
            <person name="Shang Y."/>
            <person name="Youmans B."/>
            <person name="Ayvaz T."/>
            <person name="Ross M."/>
            <person name="Santibanez J."/>
            <person name="Aqrawi P."/>
            <person name="Gross S."/>
            <person name="Joshi V."/>
            <person name="Fowler G."/>
            <person name="Nazareth L."/>
            <person name="Reid J."/>
            <person name="Worley K."/>
            <person name="Petrosino J."/>
            <person name="Highlander S."/>
            <person name="Gibbs R."/>
        </authorList>
    </citation>
    <scope>NUCLEOTIDE SEQUENCE [LARGE SCALE GENOMIC DNA]</scope>
    <source>
        <strain evidence="5">DSM 20284</strain>
    </source>
</reference>
<gene>
    <name evidence="5" type="ORF">HMPREF0623_0912</name>
</gene>
<evidence type="ECO:0000256" key="3">
    <source>
        <dbReference type="ARBA" id="ARBA00022840"/>
    </source>
</evidence>
<evidence type="ECO:0000256" key="1">
    <source>
        <dbReference type="ARBA" id="ARBA00022448"/>
    </source>
</evidence>
<dbReference type="Pfam" id="PF00005">
    <property type="entry name" value="ABC_tran"/>
    <property type="match status" value="1"/>
</dbReference>
<dbReference type="InterPro" id="IPR003593">
    <property type="entry name" value="AAA+_ATPase"/>
</dbReference>
<dbReference type="HOGENOM" id="CLU_000604_1_2_9"/>
<dbReference type="Gene3D" id="3.40.50.300">
    <property type="entry name" value="P-loop containing nucleotide triphosphate hydrolases"/>
    <property type="match status" value="1"/>
</dbReference>
<keyword evidence="6" id="KW-1185">Reference proteome</keyword>
<dbReference type="SUPFAM" id="SSF52540">
    <property type="entry name" value="P-loop containing nucleoside triphosphate hydrolases"/>
    <property type="match status" value="1"/>
</dbReference>
<keyword evidence="1" id="KW-0813">Transport</keyword>
<keyword evidence="2" id="KW-0547">Nucleotide-binding</keyword>
<dbReference type="Proteomes" id="UP000004470">
    <property type="component" value="Unassembled WGS sequence"/>
</dbReference>
<dbReference type="InterPro" id="IPR017871">
    <property type="entry name" value="ABC_transporter-like_CS"/>
</dbReference>
<dbReference type="InterPro" id="IPR027417">
    <property type="entry name" value="P-loop_NTPase"/>
</dbReference>
<dbReference type="Pfam" id="PF13732">
    <property type="entry name" value="DrrA1-3_C"/>
    <property type="match status" value="1"/>
</dbReference>
<dbReference type="PROSITE" id="PS00211">
    <property type="entry name" value="ABC_TRANSPORTER_1"/>
    <property type="match status" value="1"/>
</dbReference>
<dbReference type="SMART" id="SM00382">
    <property type="entry name" value="AAA"/>
    <property type="match status" value="1"/>
</dbReference>
<dbReference type="eggNOG" id="COG4152">
    <property type="taxonomic scope" value="Bacteria"/>
</dbReference>
<organism evidence="5 6">
    <name type="scientific">Pediococcus acidilactici DSM 20284</name>
    <dbReference type="NCBI Taxonomy" id="862514"/>
    <lineage>
        <taxon>Bacteria</taxon>
        <taxon>Bacillati</taxon>
        <taxon>Bacillota</taxon>
        <taxon>Bacilli</taxon>
        <taxon>Lactobacillales</taxon>
        <taxon>Lactobacillaceae</taxon>
        <taxon>Pediococcus</taxon>
        <taxon>Pediococcus acidilactici group</taxon>
    </lineage>
</organism>
<dbReference type="AlphaFoldDB" id="E0NFI2"/>
<proteinExistence type="predicted"/>
<dbReference type="InterPro" id="IPR025302">
    <property type="entry name" value="DrrA1/2-like_C"/>
</dbReference>
<accession>E0NFI2</accession>
<evidence type="ECO:0000259" key="4">
    <source>
        <dbReference type="PROSITE" id="PS50893"/>
    </source>
</evidence>
<dbReference type="GO" id="GO:0005524">
    <property type="term" value="F:ATP binding"/>
    <property type="evidence" value="ECO:0007669"/>
    <property type="project" value="UniProtKB-KW"/>
</dbReference>
<evidence type="ECO:0000313" key="6">
    <source>
        <dbReference type="Proteomes" id="UP000004470"/>
    </source>
</evidence>
<protein>
    <submittedName>
        <fullName evidence="5">ABC transporter, ATP-binding protein</fullName>
        <ecNumber evidence="5">3.6.3.-</ecNumber>
    </submittedName>
</protein>
<dbReference type="InterPro" id="IPR003439">
    <property type="entry name" value="ABC_transporter-like_ATP-bd"/>
</dbReference>
<comment type="caution">
    <text evidence="5">The sequence shown here is derived from an EMBL/GenBank/DDBJ whole genome shotgun (WGS) entry which is preliminary data.</text>
</comment>